<dbReference type="GO" id="GO:0005737">
    <property type="term" value="C:cytoplasm"/>
    <property type="evidence" value="ECO:0007669"/>
    <property type="project" value="TreeGrafter"/>
</dbReference>
<dbReference type="Gene3D" id="3.40.50.720">
    <property type="entry name" value="NAD(P)-binding Rossmann-like Domain"/>
    <property type="match status" value="1"/>
</dbReference>
<name>A0A2S9QEB5_9HYPH</name>
<feature type="domain" description="NAD-dependent epimerase/dehydratase" evidence="1">
    <location>
        <begin position="5"/>
        <end position="188"/>
    </location>
</feature>
<dbReference type="InterPro" id="IPR051783">
    <property type="entry name" value="NAD(P)-dependent_oxidoreduct"/>
</dbReference>
<dbReference type="AlphaFoldDB" id="A0A2S9QEB5"/>
<evidence type="ECO:0000259" key="1">
    <source>
        <dbReference type="Pfam" id="PF01370"/>
    </source>
</evidence>
<dbReference type="InterPro" id="IPR001509">
    <property type="entry name" value="Epimerase_deHydtase"/>
</dbReference>
<organism evidence="2 3">
    <name type="scientific">Labrys okinawensis</name>
    <dbReference type="NCBI Taxonomy" id="346911"/>
    <lineage>
        <taxon>Bacteria</taxon>
        <taxon>Pseudomonadati</taxon>
        <taxon>Pseudomonadota</taxon>
        <taxon>Alphaproteobacteria</taxon>
        <taxon>Hyphomicrobiales</taxon>
        <taxon>Xanthobacteraceae</taxon>
        <taxon>Labrys</taxon>
    </lineage>
</organism>
<dbReference type="EMBL" id="PUEJ01000004">
    <property type="protein sequence ID" value="PRH87650.1"/>
    <property type="molecule type" value="Genomic_DNA"/>
</dbReference>
<dbReference type="InterPro" id="IPR036291">
    <property type="entry name" value="NAD(P)-bd_dom_sf"/>
</dbReference>
<dbReference type="Pfam" id="PF01370">
    <property type="entry name" value="Epimerase"/>
    <property type="match status" value="1"/>
</dbReference>
<evidence type="ECO:0000313" key="3">
    <source>
        <dbReference type="Proteomes" id="UP000237682"/>
    </source>
</evidence>
<sequence>MPRTIFLAGAAGAIGAPLTRLLLRAGHRVVGTTRTPARAEALRKLGVEPVVVDVFERDALIAAVTAARPEIVIHQLTDLPPALDPARMPDFVPRNARIRREGTANLVAAALAAGARRIIAQSIAWVYAPGPLPHAETDPLDHGAEGPGAVSVQGVIALEDAVLQAPIEGVILRYGYLYGPATGSDAPRRPMSVHVDAAAQAALLAIDHGRPGAYNVAEASAELSTTRALDELGWRADFRLVA</sequence>
<gene>
    <name evidence="2" type="ORF">C5L14_11720</name>
</gene>
<dbReference type="PANTHER" id="PTHR48079">
    <property type="entry name" value="PROTEIN YEEZ"/>
    <property type="match status" value="1"/>
</dbReference>
<protein>
    <submittedName>
        <fullName evidence="2">dTDP-glucose 4,6-dehydratase</fullName>
    </submittedName>
</protein>
<accession>A0A2S9QEB5</accession>
<comment type="caution">
    <text evidence="2">The sequence shown here is derived from an EMBL/GenBank/DDBJ whole genome shotgun (WGS) entry which is preliminary data.</text>
</comment>
<dbReference type="OrthoDB" id="4392084at2"/>
<dbReference type="Proteomes" id="UP000237682">
    <property type="component" value="Unassembled WGS sequence"/>
</dbReference>
<dbReference type="PANTHER" id="PTHR48079:SF6">
    <property type="entry name" value="NAD(P)-BINDING DOMAIN-CONTAINING PROTEIN-RELATED"/>
    <property type="match status" value="1"/>
</dbReference>
<proteinExistence type="predicted"/>
<dbReference type="GO" id="GO:0004029">
    <property type="term" value="F:aldehyde dehydrogenase (NAD+) activity"/>
    <property type="evidence" value="ECO:0007669"/>
    <property type="project" value="TreeGrafter"/>
</dbReference>
<dbReference type="SUPFAM" id="SSF51735">
    <property type="entry name" value="NAD(P)-binding Rossmann-fold domains"/>
    <property type="match status" value="1"/>
</dbReference>
<reference evidence="2 3" key="1">
    <citation type="submission" date="2018-02" db="EMBL/GenBank/DDBJ databases">
        <title>Whole genome sequencing of endophytic bacterium.</title>
        <authorList>
            <person name="Eedara R."/>
            <person name="Podile A.R."/>
        </authorList>
    </citation>
    <scope>NUCLEOTIDE SEQUENCE [LARGE SCALE GENOMIC DNA]</scope>
    <source>
        <strain evidence="2 3">RP1T</strain>
    </source>
</reference>
<evidence type="ECO:0000313" key="2">
    <source>
        <dbReference type="EMBL" id="PRH87650.1"/>
    </source>
</evidence>
<keyword evidence="3" id="KW-1185">Reference proteome</keyword>